<evidence type="ECO:0000256" key="1">
    <source>
        <dbReference type="ARBA" id="ARBA00009580"/>
    </source>
</evidence>
<dbReference type="GO" id="GO:0004721">
    <property type="term" value="F:phosphoprotein phosphatase activity"/>
    <property type="evidence" value="ECO:0007669"/>
    <property type="project" value="InterPro"/>
</dbReference>
<accession>D3Q281</accession>
<dbReference type="STRING" id="446470.Snas_4163"/>
<protein>
    <submittedName>
        <fullName evidence="2">Protein tyrosine/serine phosphatase</fullName>
    </submittedName>
</protein>
<evidence type="ECO:0000313" key="2">
    <source>
        <dbReference type="EMBL" id="ADD43814.1"/>
    </source>
</evidence>
<name>D3Q281_STANL</name>
<dbReference type="InterPro" id="IPR016130">
    <property type="entry name" value="Tyr_Pase_AS"/>
</dbReference>
<sequence>MNTFTRPHADYGSERFIPFETIFNFRDLGGLAALGGSKVRTGLVFRSDQFGNASSEDIDYIVDELGVKTVVDLRRPTEIAATASFPGDRGVAVHNLELGHIRWENIERDAGREPSPVPFLVERYTAMVETGAITIRDTLNMMITATPMVFHCMAGKDRTGITAAVALKLLGVSDDDIAADYALTGEGMHRYYDWRARIGKSPNEGLHPHAEAMYGLLRNIDNHFGSMEKYARAIDFQRTDELRAHLLT</sequence>
<dbReference type="KEGG" id="sna:Snas_4163"/>
<dbReference type="InterPro" id="IPR026893">
    <property type="entry name" value="Tyr/Ser_Pase_IphP-type"/>
</dbReference>
<dbReference type="SUPFAM" id="SSF52799">
    <property type="entry name" value="(Phosphotyrosine protein) phosphatases II"/>
    <property type="match status" value="1"/>
</dbReference>
<reference evidence="2 3" key="1">
    <citation type="journal article" date="2009" name="Stand. Genomic Sci.">
        <title>Complete genome sequence of Stackebrandtia nassauensis type strain (LLR-40K-21).</title>
        <authorList>
            <person name="Munk C."/>
            <person name="Lapidus A."/>
            <person name="Copeland A."/>
            <person name="Jando M."/>
            <person name="Mayilraj S."/>
            <person name="Glavina Del Rio T."/>
            <person name="Nolan M."/>
            <person name="Chen F."/>
            <person name="Lucas S."/>
            <person name="Tice H."/>
            <person name="Cheng J.F."/>
            <person name="Han C."/>
            <person name="Detter J.C."/>
            <person name="Bruce D."/>
            <person name="Goodwin L."/>
            <person name="Chain P."/>
            <person name="Pitluck S."/>
            <person name="Goker M."/>
            <person name="Ovchinikova G."/>
            <person name="Pati A."/>
            <person name="Ivanova N."/>
            <person name="Mavromatis K."/>
            <person name="Chen A."/>
            <person name="Palaniappan K."/>
            <person name="Land M."/>
            <person name="Hauser L."/>
            <person name="Chang Y.J."/>
            <person name="Jeffries C.D."/>
            <person name="Bristow J."/>
            <person name="Eisen J.A."/>
            <person name="Markowitz V."/>
            <person name="Hugenholtz P."/>
            <person name="Kyrpides N.C."/>
            <person name="Klenk H.P."/>
        </authorList>
    </citation>
    <scope>NUCLEOTIDE SEQUENCE [LARGE SCALE GENOMIC DNA]</scope>
    <source>
        <strain evidence="3">DSM 44728 / CIP 108903 / NRRL B-16338 / NBRC 102104 / LLR-40K-21</strain>
    </source>
</reference>
<dbReference type="Proteomes" id="UP000000844">
    <property type="component" value="Chromosome"/>
</dbReference>
<gene>
    <name evidence="2" type="ordered locus">Snas_4163</name>
</gene>
<keyword evidence="3" id="KW-1185">Reference proteome</keyword>
<dbReference type="EMBL" id="CP001778">
    <property type="protein sequence ID" value="ADD43814.1"/>
    <property type="molecule type" value="Genomic_DNA"/>
</dbReference>
<dbReference type="Pfam" id="PF13350">
    <property type="entry name" value="Y_phosphatase3"/>
    <property type="match status" value="1"/>
</dbReference>
<dbReference type="AlphaFoldDB" id="D3Q281"/>
<dbReference type="PROSITE" id="PS00383">
    <property type="entry name" value="TYR_PHOSPHATASE_1"/>
    <property type="match status" value="1"/>
</dbReference>
<organism evidence="2 3">
    <name type="scientific">Stackebrandtia nassauensis (strain DSM 44728 / CIP 108903 / NRRL B-16338 / NBRC 102104 / LLR-40K-21)</name>
    <dbReference type="NCBI Taxonomy" id="446470"/>
    <lineage>
        <taxon>Bacteria</taxon>
        <taxon>Bacillati</taxon>
        <taxon>Actinomycetota</taxon>
        <taxon>Actinomycetes</taxon>
        <taxon>Glycomycetales</taxon>
        <taxon>Glycomycetaceae</taxon>
        <taxon>Stackebrandtia</taxon>
    </lineage>
</organism>
<evidence type="ECO:0000313" key="3">
    <source>
        <dbReference type="Proteomes" id="UP000000844"/>
    </source>
</evidence>
<dbReference type="OrthoDB" id="1188001at2"/>
<dbReference type="PANTHER" id="PTHR31126:SF1">
    <property type="entry name" value="TYROSINE SPECIFIC PROTEIN PHOSPHATASES DOMAIN-CONTAINING PROTEIN"/>
    <property type="match status" value="1"/>
</dbReference>
<proteinExistence type="inferred from homology"/>
<dbReference type="RefSeq" id="WP_013019385.1">
    <property type="nucleotide sequence ID" value="NC_013947.1"/>
</dbReference>
<dbReference type="HOGENOM" id="CLU_057546_1_3_11"/>
<dbReference type="PANTHER" id="PTHR31126">
    <property type="entry name" value="TYROSINE-PROTEIN PHOSPHATASE"/>
    <property type="match status" value="1"/>
</dbReference>
<dbReference type="Gene3D" id="3.90.190.10">
    <property type="entry name" value="Protein tyrosine phosphatase superfamily"/>
    <property type="match status" value="1"/>
</dbReference>
<comment type="similarity">
    <text evidence="1">Belongs to the protein-tyrosine phosphatase family.</text>
</comment>
<dbReference type="InterPro" id="IPR029021">
    <property type="entry name" value="Prot-tyrosine_phosphatase-like"/>
</dbReference>
<dbReference type="eggNOG" id="COG2365">
    <property type="taxonomic scope" value="Bacteria"/>
</dbReference>